<feature type="domain" description="Fatty acid desaturase" evidence="15">
    <location>
        <begin position="72"/>
        <end position="280"/>
    </location>
</feature>
<sequence length="358" mass="41446">MAPREIVKQNEISVSGVLNENDVETVDGGLKTQAKGIAKRRHLKLVWRNIILFAYLHFAAVYGLWLMFFSAKWATGIFAMVFYSMSGLGITAGAHRLWAHKAYKAKWPLRLILMIFNTIAFQDCAIHWSRDHRVHHKYSETDADPHNATRGFFFSHIGWLLCRKHPDVIAAGKKLDISDLENDPILAFQRKYYLILMPIFCFILPTVMPVYLWGETWGNAWFVATMFRYCFILNVTWCVNSAAHKWGDKPYDQNINPVENMGVAIFALGEGFHNYHHVFPWDYKTAELGNYRMNFTTAFIDFFAKIGWAYDLKTVSKDIIKKRAERTGDGSHLLWGYGDTDQNQDEKEMIPIINKKDD</sequence>
<dbReference type="GO" id="GO:0005506">
    <property type="term" value="F:iron ion binding"/>
    <property type="evidence" value="ECO:0007669"/>
    <property type="project" value="TreeGrafter"/>
</dbReference>
<evidence type="ECO:0000256" key="3">
    <source>
        <dbReference type="ARBA" id="ARBA00022516"/>
    </source>
</evidence>
<evidence type="ECO:0000256" key="13">
    <source>
        <dbReference type="RuleBase" id="RU000581"/>
    </source>
</evidence>
<evidence type="ECO:0000256" key="11">
    <source>
        <dbReference type="ARBA" id="ARBA00023136"/>
    </source>
</evidence>
<dbReference type="PROSITE" id="PS00476">
    <property type="entry name" value="FATTY_ACID_DESATUR_1"/>
    <property type="match status" value="1"/>
</dbReference>
<keyword evidence="8 13" id="KW-0560">Oxidoreductase</keyword>
<dbReference type="Proteomes" id="UP001153620">
    <property type="component" value="Chromosome 3"/>
</dbReference>
<organism evidence="16 17">
    <name type="scientific">Chironomus riparius</name>
    <dbReference type="NCBI Taxonomy" id="315576"/>
    <lineage>
        <taxon>Eukaryota</taxon>
        <taxon>Metazoa</taxon>
        <taxon>Ecdysozoa</taxon>
        <taxon>Arthropoda</taxon>
        <taxon>Hexapoda</taxon>
        <taxon>Insecta</taxon>
        <taxon>Pterygota</taxon>
        <taxon>Neoptera</taxon>
        <taxon>Endopterygota</taxon>
        <taxon>Diptera</taxon>
        <taxon>Nematocera</taxon>
        <taxon>Chironomoidea</taxon>
        <taxon>Chironomidae</taxon>
        <taxon>Chironominae</taxon>
        <taxon>Chironomus</taxon>
    </lineage>
</organism>
<evidence type="ECO:0000259" key="15">
    <source>
        <dbReference type="Pfam" id="PF00487"/>
    </source>
</evidence>
<feature type="transmembrane region" description="Helical" evidence="14">
    <location>
        <begin position="220"/>
        <end position="239"/>
    </location>
</feature>
<evidence type="ECO:0000313" key="16">
    <source>
        <dbReference type="EMBL" id="CAG9809750.1"/>
    </source>
</evidence>
<dbReference type="InterPro" id="IPR001522">
    <property type="entry name" value="FADS-1_CS"/>
</dbReference>
<keyword evidence="10" id="KW-0443">Lipid metabolism</keyword>
<keyword evidence="7 14" id="KW-1133">Transmembrane helix</keyword>
<gene>
    <name evidence="16" type="ORF">CHIRRI_LOCUS12570</name>
</gene>
<dbReference type="GO" id="GO:0005789">
    <property type="term" value="C:endoplasmic reticulum membrane"/>
    <property type="evidence" value="ECO:0007669"/>
    <property type="project" value="TreeGrafter"/>
</dbReference>
<dbReference type="OrthoDB" id="10260134at2759"/>
<evidence type="ECO:0000256" key="6">
    <source>
        <dbReference type="ARBA" id="ARBA00022832"/>
    </source>
</evidence>
<dbReference type="Pfam" id="PF00487">
    <property type="entry name" value="FA_desaturase"/>
    <property type="match status" value="1"/>
</dbReference>
<evidence type="ECO:0000256" key="12">
    <source>
        <dbReference type="ARBA" id="ARBA00023160"/>
    </source>
</evidence>
<evidence type="ECO:0000256" key="2">
    <source>
        <dbReference type="ARBA" id="ARBA00009295"/>
    </source>
</evidence>
<dbReference type="CDD" id="cd03505">
    <property type="entry name" value="Delta9-FADS-like"/>
    <property type="match status" value="1"/>
</dbReference>
<dbReference type="InterPro" id="IPR005804">
    <property type="entry name" value="FA_desaturase_dom"/>
</dbReference>
<dbReference type="EMBL" id="OU895879">
    <property type="protein sequence ID" value="CAG9809750.1"/>
    <property type="molecule type" value="Genomic_DNA"/>
</dbReference>
<keyword evidence="17" id="KW-1185">Reference proteome</keyword>
<comment type="subcellular location">
    <subcellularLocation>
        <location evidence="1">Membrane</location>
        <topology evidence="1">Multi-pass membrane protein</topology>
    </subcellularLocation>
</comment>
<keyword evidence="5" id="KW-0479">Metal-binding</keyword>
<evidence type="ECO:0000256" key="8">
    <source>
        <dbReference type="ARBA" id="ARBA00023002"/>
    </source>
</evidence>
<evidence type="ECO:0000256" key="1">
    <source>
        <dbReference type="ARBA" id="ARBA00004141"/>
    </source>
</evidence>
<reference evidence="16" key="2">
    <citation type="submission" date="2022-10" db="EMBL/GenBank/DDBJ databases">
        <authorList>
            <consortium name="ENA_rothamsted_submissions"/>
            <consortium name="culmorum"/>
            <person name="King R."/>
        </authorList>
    </citation>
    <scope>NUCLEOTIDE SEQUENCE</scope>
</reference>
<proteinExistence type="inferred from homology"/>
<feature type="transmembrane region" description="Helical" evidence="14">
    <location>
        <begin position="45"/>
        <end position="67"/>
    </location>
</feature>
<protein>
    <recommendedName>
        <fullName evidence="15">Fatty acid desaturase domain-containing protein</fullName>
    </recommendedName>
</protein>
<evidence type="ECO:0000256" key="4">
    <source>
        <dbReference type="ARBA" id="ARBA00022692"/>
    </source>
</evidence>
<keyword evidence="6" id="KW-0276">Fatty acid metabolism</keyword>
<keyword evidence="9" id="KW-0408">Iron</keyword>
<dbReference type="GO" id="GO:0004768">
    <property type="term" value="F:stearoyl-CoA 9-desaturase activity"/>
    <property type="evidence" value="ECO:0007669"/>
    <property type="project" value="TreeGrafter"/>
</dbReference>
<evidence type="ECO:0000313" key="17">
    <source>
        <dbReference type="Proteomes" id="UP001153620"/>
    </source>
</evidence>
<dbReference type="AlphaFoldDB" id="A0A9N9S5L6"/>
<accession>A0A9N9S5L6</accession>
<evidence type="ECO:0000256" key="10">
    <source>
        <dbReference type="ARBA" id="ARBA00023098"/>
    </source>
</evidence>
<keyword evidence="11 14" id="KW-0472">Membrane</keyword>
<keyword evidence="12 13" id="KW-0275">Fatty acid biosynthesis</keyword>
<evidence type="ECO:0000256" key="9">
    <source>
        <dbReference type="ARBA" id="ARBA00023004"/>
    </source>
</evidence>
<evidence type="ECO:0000256" key="7">
    <source>
        <dbReference type="ARBA" id="ARBA00022989"/>
    </source>
</evidence>
<dbReference type="PANTHER" id="PTHR11351">
    <property type="entry name" value="ACYL-COA DESATURASE"/>
    <property type="match status" value="1"/>
</dbReference>
<feature type="transmembrane region" description="Helical" evidence="14">
    <location>
        <begin position="192"/>
        <end position="214"/>
    </location>
</feature>
<name>A0A9N9S5L6_9DIPT</name>
<keyword evidence="4 13" id="KW-0812">Transmembrane</keyword>
<comment type="similarity">
    <text evidence="2 13">Belongs to the fatty acid desaturase type 1 family.</text>
</comment>
<evidence type="ECO:0000256" key="14">
    <source>
        <dbReference type="SAM" id="Phobius"/>
    </source>
</evidence>
<dbReference type="GO" id="GO:0006636">
    <property type="term" value="P:unsaturated fatty acid biosynthetic process"/>
    <property type="evidence" value="ECO:0007669"/>
    <property type="project" value="TreeGrafter"/>
</dbReference>
<dbReference type="PRINTS" id="PR00075">
    <property type="entry name" value="FACDDSATRASE"/>
</dbReference>
<comment type="domain">
    <text evidence="13">The histidine box domains are involved in binding the catalytic metal ions.</text>
</comment>
<keyword evidence="3 13" id="KW-0444">Lipid biosynthesis</keyword>
<dbReference type="PANTHER" id="PTHR11351:SF31">
    <property type="entry name" value="DESATURASE 1, ISOFORM A-RELATED"/>
    <property type="match status" value="1"/>
</dbReference>
<feature type="transmembrane region" description="Helical" evidence="14">
    <location>
        <begin position="73"/>
        <end position="94"/>
    </location>
</feature>
<reference evidence="16" key="1">
    <citation type="submission" date="2022-01" db="EMBL/GenBank/DDBJ databases">
        <authorList>
            <person name="King R."/>
        </authorList>
    </citation>
    <scope>NUCLEOTIDE SEQUENCE</scope>
</reference>
<comment type="cofactor">
    <cofactor evidence="13">
        <name>Fe(2+)</name>
        <dbReference type="ChEBI" id="CHEBI:29033"/>
    </cofactor>
</comment>
<dbReference type="InterPro" id="IPR015876">
    <property type="entry name" value="Acyl-CoA_DS"/>
</dbReference>
<evidence type="ECO:0000256" key="5">
    <source>
        <dbReference type="ARBA" id="ARBA00022723"/>
    </source>
</evidence>